<sequence>MSSWPELLWSRENLTLPTQTIALVAMHWRKLSVARKMPTKTLSSTRNKKSCSLPRLTRKRRKLKVRFS</sequence>
<comment type="caution">
    <text evidence="1">The sequence shown here is derived from an EMBL/GenBank/DDBJ whole genome shotgun (WGS) entry which is preliminary data.</text>
</comment>
<protein>
    <submittedName>
        <fullName evidence="1">Uncharacterized protein</fullName>
    </submittedName>
</protein>
<evidence type="ECO:0000313" key="2">
    <source>
        <dbReference type="Proteomes" id="UP000792457"/>
    </source>
</evidence>
<keyword evidence="2" id="KW-1185">Reference proteome</keyword>
<organism evidence="1 2">
    <name type="scientific">Ladona fulva</name>
    <name type="common">Scarce chaser dragonfly</name>
    <name type="synonym">Libellula fulva</name>
    <dbReference type="NCBI Taxonomy" id="123851"/>
    <lineage>
        <taxon>Eukaryota</taxon>
        <taxon>Metazoa</taxon>
        <taxon>Ecdysozoa</taxon>
        <taxon>Arthropoda</taxon>
        <taxon>Hexapoda</taxon>
        <taxon>Insecta</taxon>
        <taxon>Pterygota</taxon>
        <taxon>Palaeoptera</taxon>
        <taxon>Odonata</taxon>
        <taxon>Epiprocta</taxon>
        <taxon>Anisoptera</taxon>
        <taxon>Libelluloidea</taxon>
        <taxon>Libellulidae</taxon>
        <taxon>Ladona</taxon>
    </lineage>
</organism>
<accession>A0A8K0KL93</accession>
<proteinExistence type="predicted"/>
<dbReference type="AlphaFoldDB" id="A0A8K0KL93"/>
<feature type="non-terminal residue" evidence="1">
    <location>
        <position position="68"/>
    </location>
</feature>
<evidence type="ECO:0000313" key="1">
    <source>
        <dbReference type="EMBL" id="KAG8234328.1"/>
    </source>
</evidence>
<name>A0A8K0KL93_LADFU</name>
<gene>
    <name evidence="1" type="ORF">J437_LFUL017610</name>
</gene>
<reference evidence="1" key="2">
    <citation type="submission" date="2017-10" db="EMBL/GenBank/DDBJ databases">
        <title>Ladona fulva Genome sequencing and assembly.</title>
        <authorList>
            <person name="Murali S."/>
            <person name="Richards S."/>
            <person name="Bandaranaike D."/>
            <person name="Bellair M."/>
            <person name="Blankenburg K."/>
            <person name="Chao H."/>
            <person name="Dinh H."/>
            <person name="Doddapaneni H."/>
            <person name="Dugan-Rocha S."/>
            <person name="Elkadiri S."/>
            <person name="Gnanaolivu R."/>
            <person name="Hernandez B."/>
            <person name="Skinner E."/>
            <person name="Javaid M."/>
            <person name="Lee S."/>
            <person name="Li M."/>
            <person name="Ming W."/>
            <person name="Munidasa M."/>
            <person name="Muniz J."/>
            <person name="Nguyen L."/>
            <person name="Hughes D."/>
            <person name="Osuji N."/>
            <person name="Pu L.-L."/>
            <person name="Puazo M."/>
            <person name="Qu C."/>
            <person name="Quiroz J."/>
            <person name="Raj R."/>
            <person name="Weissenberger G."/>
            <person name="Xin Y."/>
            <person name="Zou X."/>
            <person name="Han Y."/>
            <person name="Worley K."/>
            <person name="Muzny D."/>
            <person name="Gibbs R."/>
        </authorList>
    </citation>
    <scope>NUCLEOTIDE SEQUENCE</scope>
    <source>
        <strain evidence="1">Sampled in the wild</strain>
    </source>
</reference>
<reference evidence="1" key="1">
    <citation type="submission" date="2013-04" db="EMBL/GenBank/DDBJ databases">
        <authorList>
            <person name="Qu J."/>
            <person name="Murali S.C."/>
            <person name="Bandaranaike D."/>
            <person name="Bellair M."/>
            <person name="Blankenburg K."/>
            <person name="Chao H."/>
            <person name="Dinh H."/>
            <person name="Doddapaneni H."/>
            <person name="Downs B."/>
            <person name="Dugan-Rocha S."/>
            <person name="Elkadiri S."/>
            <person name="Gnanaolivu R.D."/>
            <person name="Hernandez B."/>
            <person name="Javaid M."/>
            <person name="Jayaseelan J.C."/>
            <person name="Lee S."/>
            <person name="Li M."/>
            <person name="Ming W."/>
            <person name="Munidasa M."/>
            <person name="Muniz J."/>
            <person name="Nguyen L."/>
            <person name="Ongeri F."/>
            <person name="Osuji N."/>
            <person name="Pu L.-L."/>
            <person name="Puazo M."/>
            <person name="Qu C."/>
            <person name="Quiroz J."/>
            <person name="Raj R."/>
            <person name="Weissenberger G."/>
            <person name="Xin Y."/>
            <person name="Zou X."/>
            <person name="Han Y."/>
            <person name="Richards S."/>
            <person name="Worley K."/>
            <person name="Muzny D."/>
            <person name="Gibbs R."/>
        </authorList>
    </citation>
    <scope>NUCLEOTIDE SEQUENCE</scope>
    <source>
        <strain evidence="1">Sampled in the wild</strain>
    </source>
</reference>
<dbReference type="EMBL" id="KZ308796">
    <property type="protein sequence ID" value="KAG8234328.1"/>
    <property type="molecule type" value="Genomic_DNA"/>
</dbReference>
<dbReference type="Proteomes" id="UP000792457">
    <property type="component" value="Unassembled WGS sequence"/>
</dbReference>